<comment type="caution">
    <text evidence="1">The sequence shown here is derived from an EMBL/GenBank/DDBJ whole genome shotgun (WGS) entry which is preliminary data.</text>
</comment>
<gene>
    <name evidence="1" type="ORF">COS11_02520</name>
</gene>
<sequence length="72" mass="8455">MPSSITVRIPKDLRVQLETISREEKLPVSDVVRESLRRYVAIRRFRRLRQQVLPFAEAQGLLTDEDIFSEIS</sequence>
<dbReference type="InterPro" id="IPR013321">
    <property type="entry name" value="Arc_rbn_hlx_hlx"/>
</dbReference>
<evidence type="ECO:0000313" key="2">
    <source>
        <dbReference type="Proteomes" id="UP000228886"/>
    </source>
</evidence>
<evidence type="ECO:0000313" key="1">
    <source>
        <dbReference type="EMBL" id="PIV64368.1"/>
    </source>
</evidence>
<dbReference type="SUPFAM" id="SSF47598">
    <property type="entry name" value="Ribbon-helix-helix"/>
    <property type="match status" value="1"/>
</dbReference>
<dbReference type="GO" id="GO:0006355">
    <property type="term" value="P:regulation of DNA-templated transcription"/>
    <property type="evidence" value="ECO:0007669"/>
    <property type="project" value="InterPro"/>
</dbReference>
<protein>
    <submittedName>
        <fullName evidence="1">CopG family transcriptional regulator</fullName>
    </submittedName>
</protein>
<dbReference type="Proteomes" id="UP000228886">
    <property type="component" value="Unassembled WGS sequence"/>
</dbReference>
<organism evidence="1 2">
    <name type="scientific">bacterium (Candidatus Ratteibacteria) CG01_land_8_20_14_3_00_40_19</name>
    <dbReference type="NCBI Taxonomy" id="2014290"/>
    <lineage>
        <taxon>Bacteria</taxon>
        <taxon>Candidatus Ratteibacteria</taxon>
    </lineage>
</organism>
<reference evidence="2" key="1">
    <citation type="submission" date="2017-09" db="EMBL/GenBank/DDBJ databases">
        <title>Depth-based differentiation of microbial function through sediment-hosted aquifers and enrichment of novel symbionts in the deep terrestrial subsurface.</title>
        <authorList>
            <person name="Probst A.J."/>
            <person name="Ladd B."/>
            <person name="Jarett J.K."/>
            <person name="Geller-Mcgrath D.E."/>
            <person name="Sieber C.M.K."/>
            <person name="Emerson J.B."/>
            <person name="Anantharaman K."/>
            <person name="Thomas B.C."/>
            <person name="Malmstrom R."/>
            <person name="Stieglmeier M."/>
            <person name="Klingl A."/>
            <person name="Woyke T."/>
            <person name="Ryan C.M."/>
            <person name="Banfield J.F."/>
        </authorList>
    </citation>
    <scope>NUCLEOTIDE SEQUENCE [LARGE SCALE GENOMIC DNA]</scope>
</reference>
<dbReference type="Gene3D" id="1.10.1220.10">
    <property type="entry name" value="Met repressor-like"/>
    <property type="match status" value="1"/>
</dbReference>
<name>A0A2M7E9I5_9BACT</name>
<proteinExistence type="predicted"/>
<accession>A0A2M7E9I5</accession>
<dbReference type="AlphaFoldDB" id="A0A2M7E9I5"/>
<dbReference type="InterPro" id="IPR010985">
    <property type="entry name" value="Ribbon_hlx_hlx"/>
</dbReference>
<dbReference type="EMBL" id="PETL01000125">
    <property type="protein sequence ID" value="PIV64368.1"/>
    <property type="molecule type" value="Genomic_DNA"/>
</dbReference>